<keyword evidence="3" id="KW-1185">Reference proteome</keyword>
<proteinExistence type="predicted"/>
<dbReference type="Gene3D" id="3.30.70.270">
    <property type="match status" value="1"/>
</dbReference>
<dbReference type="SUPFAM" id="SSF56672">
    <property type="entry name" value="DNA/RNA polymerases"/>
    <property type="match status" value="1"/>
</dbReference>
<feature type="region of interest" description="Disordered" evidence="1">
    <location>
        <begin position="1"/>
        <end position="23"/>
    </location>
</feature>
<name>A0AAV4CMC5_9GAST</name>
<evidence type="ECO:0000313" key="2">
    <source>
        <dbReference type="EMBL" id="GFO32529.1"/>
    </source>
</evidence>
<reference evidence="2 3" key="1">
    <citation type="journal article" date="2021" name="Elife">
        <title>Chloroplast acquisition without the gene transfer in kleptoplastic sea slugs, Plakobranchus ocellatus.</title>
        <authorList>
            <person name="Maeda T."/>
            <person name="Takahashi S."/>
            <person name="Yoshida T."/>
            <person name="Shimamura S."/>
            <person name="Takaki Y."/>
            <person name="Nagai Y."/>
            <person name="Toyoda A."/>
            <person name="Suzuki Y."/>
            <person name="Arimoto A."/>
            <person name="Ishii H."/>
            <person name="Satoh N."/>
            <person name="Nishiyama T."/>
            <person name="Hasebe M."/>
            <person name="Maruyama T."/>
            <person name="Minagawa J."/>
            <person name="Obokata J."/>
            <person name="Shigenobu S."/>
        </authorList>
    </citation>
    <scope>NUCLEOTIDE SEQUENCE [LARGE SCALE GENOMIC DNA]</scope>
</reference>
<sequence>MSLPLGQAIREVSSPDEQPSSRLTMPVRGMNYVVDYIDNLLVHSPTWENQMKTLREFFRRLRYANLTVRPA</sequence>
<dbReference type="InterPro" id="IPR043128">
    <property type="entry name" value="Rev_trsase/Diguanyl_cyclase"/>
</dbReference>
<dbReference type="InterPro" id="IPR043502">
    <property type="entry name" value="DNA/RNA_pol_sf"/>
</dbReference>
<comment type="caution">
    <text evidence="2">The sequence shown here is derived from an EMBL/GenBank/DDBJ whole genome shotgun (WGS) entry which is preliminary data.</text>
</comment>
<accession>A0AAV4CMC5</accession>
<evidence type="ECO:0000256" key="1">
    <source>
        <dbReference type="SAM" id="MobiDB-lite"/>
    </source>
</evidence>
<organism evidence="2 3">
    <name type="scientific">Plakobranchus ocellatus</name>
    <dbReference type="NCBI Taxonomy" id="259542"/>
    <lineage>
        <taxon>Eukaryota</taxon>
        <taxon>Metazoa</taxon>
        <taxon>Spiralia</taxon>
        <taxon>Lophotrochozoa</taxon>
        <taxon>Mollusca</taxon>
        <taxon>Gastropoda</taxon>
        <taxon>Heterobranchia</taxon>
        <taxon>Euthyneura</taxon>
        <taxon>Panpulmonata</taxon>
        <taxon>Sacoglossa</taxon>
        <taxon>Placobranchoidea</taxon>
        <taxon>Plakobranchidae</taxon>
        <taxon>Plakobranchus</taxon>
    </lineage>
</organism>
<dbReference type="AlphaFoldDB" id="A0AAV4CMC5"/>
<protein>
    <submittedName>
        <fullName evidence="2">Zinc finger protein</fullName>
    </submittedName>
</protein>
<evidence type="ECO:0000313" key="3">
    <source>
        <dbReference type="Proteomes" id="UP000735302"/>
    </source>
</evidence>
<dbReference type="EMBL" id="BLXT01006630">
    <property type="protein sequence ID" value="GFO32529.1"/>
    <property type="molecule type" value="Genomic_DNA"/>
</dbReference>
<dbReference type="Proteomes" id="UP000735302">
    <property type="component" value="Unassembled WGS sequence"/>
</dbReference>
<gene>
    <name evidence="2" type="ORF">PoB_005903400</name>
</gene>